<evidence type="ECO:0000313" key="13">
    <source>
        <dbReference type="Proteomes" id="UP001279734"/>
    </source>
</evidence>
<evidence type="ECO:0000256" key="6">
    <source>
        <dbReference type="ARBA" id="ARBA00023163"/>
    </source>
</evidence>
<organism evidence="12 13">
    <name type="scientific">Nepenthes gracilis</name>
    <name type="common">Slender pitcher plant</name>
    <dbReference type="NCBI Taxonomy" id="150966"/>
    <lineage>
        <taxon>Eukaryota</taxon>
        <taxon>Viridiplantae</taxon>
        <taxon>Streptophyta</taxon>
        <taxon>Embryophyta</taxon>
        <taxon>Tracheophyta</taxon>
        <taxon>Spermatophyta</taxon>
        <taxon>Magnoliopsida</taxon>
        <taxon>eudicotyledons</taxon>
        <taxon>Gunneridae</taxon>
        <taxon>Pentapetalae</taxon>
        <taxon>Caryophyllales</taxon>
        <taxon>Nepenthaceae</taxon>
        <taxon>Nepenthes</taxon>
    </lineage>
</organism>
<keyword evidence="2 8" id="KW-0863">Zinc-finger</keyword>
<keyword evidence="3 9" id="KW-0862">Zinc</keyword>
<evidence type="ECO:0000256" key="9">
    <source>
        <dbReference type="RuleBase" id="RU369094"/>
    </source>
</evidence>
<dbReference type="GO" id="GO:0005634">
    <property type="term" value="C:nucleus"/>
    <property type="evidence" value="ECO:0007669"/>
    <property type="project" value="UniProtKB-SubCell"/>
</dbReference>
<evidence type="ECO:0000256" key="8">
    <source>
        <dbReference type="PROSITE-ProRule" id="PRU00071"/>
    </source>
</evidence>
<name>A0AAD3S6Y5_NEPGR</name>
<dbReference type="GO" id="GO:0003677">
    <property type="term" value="F:DNA binding"/>
    <property type="evidence" value="ECO:0007669"/>
    <property type="project" value="UniProtKB-UniRule"/>
</dbReference>
<dbReference type="PANTHER" id="PTHR31992:SF141">
    <property type="entry name" value="DOF ZINC FINGER PROTEIN DOF1.4"/>
    <property type="match status" value="1"/>
</dbReference>
<reference evidence="12" key="1">
    <citation type="submission" date="2023-05" db="EMBL/GenBank/DDBJ databases">
        <title>Nepenthes gracilis genome sequencing.</title>
        <authorList>
            <person name="Fukushima K."/>
        </authorList>
    </citation>
    <scope>NUCLEOTIDE SEQUENCE</scope>
    <source>
        <strain evidence="12">SING2019-196</strain>
    </source>
</reference>
<dbReference type="Proteomes" id="UP001279734">
    <property type="component" value="Unassembled WGS sequence"/>
</dbReference>
<evidence type="ECO:0000259" key="11">
    <source>
        <dbReference type="PROSITE" id="PS50884"/>
    </source>
</evidence>
<evidence type="ECO:0000256" key="7">
    <source>
        <dbReference type="ARBA" id="ARBA00023242"/>
    </source>
</evidence>
<feature type="region of interest" description="Disordered" evidence="10">
    <location>
        <begin position="112"/>
        <end position="147"/>
    </location>
</feature>
<comment type="caution">
    <text evidence="12">The sequence shown here is derived from an EMBL/GenBank/DDBJ whole genome shotgun (WGS) entry which is preliminary data.</text>
</comment>
<gene>
    <name evidence="12" type="ORF">Nepgr_007296</name>
</gene>
<keyword evidence="1 9" id="KW-0479">Metal-binding</keyword>
<feature type="compositionally biased region" description="Low complexity" evidence="10">
    <location>
        <begin position="122"/>
        <end position="141"/>
    </location>
</feature>
<proteinExistence type="predicted"/>
<dbReference type="EMBL" id="BSYO01000005">
    <property type="protein sequence ID" value="GMH05456.1"/>
    <property type="molecule type" value="Genomic_DNA"/>
</dbReference>
<keyword evidence="6 9" id="KW-0804">Transcription</keyword>
<evidence type="ECO:0000256" key="4">
    <source>
        <dbReference type="ARBA" id="ARBA00023015"/>
    </source>
</evidence>
<keyword evidence="5 8" id="KW-0238">DNA-binding</keyword>
<dbReference type="InterPro" id="IPR045174">
    <property type="entry name" value="Dof"/>
</dbReference>
<evidence type="ECO:0000256" key="3">
    <source>
        <dbReference type="ARBA" id="ARBA00022833"/>
    </source>
</evidence>
<evidence type="ECO:0000256" key="5">
    <source>
        <dbReference type="ARBA" id="ARBA00023125"/>
    </source>
</evidence>
<dbReference type="PROSITE" id="PS50884">
    <property type="entry name" value="ZF_DOF_2"/>
    <property type="match status" value="1"/>
</dbReference>
<dbReference type="GO" id="GO:0008270">
    <property type="term" value="F:zinc ion binding"/>
    <property type="evidence" value="ECO:0007669"/>
    <property type="project" value="UniProtKB-KW"/>
</dbReference>
<keyword evidence="4 9" id="KW-0805">Transcription regulation</keyword>
<comment type="function">
    <text evidence="9">Transcription factor that binds specifically to a 5'-AA[AG]G-3' consensus core sequence.</text>
</comment>
<evidence type="ECO:0000256" key="10">
    <source>
        <dbReference type="SAM" id="MobiDB-lite"/>
    </source>
</evidence>
<dbReference type="Pfam" id="PF02701">
    <property type="entry name" value="Zn_ribbon_Dof"/>
    <property type="match status" value="1"/>
</dbReference>
<dbReference type="AlphaFoldDB" id="A0AAD3S6Y5"/>
<evidence type="ECO:0000313" key="12">
    <source>
        <dbReference type="EMBL" id="GMH05456.1"/>
    </source>
</evidence>
<evidence type="ECO:0000256" key="2">
    <source>
        <dbReference type="ARBA" id="ARBA00022771"/>
    </source>
</evidence>
<protein>
    <recommendedName>
        <fullName evidence="9">Dof zinc finger protein</fullName>
    </recommendedName>
</protein>
<feature type="domain" description="Dof-type" evidence="11">
    <location>
        <begin position="63"/>
        <end position="117"/>
    </location>
</feature>
<dbReference type="PANTHER" id="PTHR31992">
    <property type="entry name" value="DOF ZINC FINGER PROTEIN DOF1.4-RELATED"/>
    <property type="match status" value="1"/>
</dbReference>
<dbReference type="GO" id="GO:0003700">
    <property type="term" value="F:DNA-binding transcription factor activity"/>
    <property type="evidence" value="ECO:0007669"/>
    <property type="project" value="UniProtKB-UniRule"/>
</dbReference>
<keyword evidence="7 8" id="KW-0539">Nucleus</keyword>
<accession>A0AAD3S6Y5</accession>
<comment type="subcellular location">
    <subcellularLocation>
        <location evidence="8 9">Nucleus</location>
    </subcellularLocation>
</comment>
<dbReference type="PROSITE" id="PS01361">
    <property type="entry name" value="ZF_DOF_1"/>
    <property type="match status" value="1"/>
</dbReference>
<sequence length="362" mass="39547">MATGSLSLSLSPSLYLSISLSECTQNQVIIGEKGMNKSMASASCSRVMERPTKEQIQQQQQPLKCPRCDSTNTKFCYYNNYSLSQPRHFCKACKRYWTRGGTLRNVPAGGGCRKNKRFKRPSSSFSNGSSASLAATTSSTTMNPSAVHPQQIDISPASNNINIDSLFYGLPANPSDTNFPFSSRFDLQPHQYNCLQLGFSSGILNGGDEFRNGFNPSNEIIQELISSNSMLCNYSTFGSPSSSSATTSTTISPTTSFLLSSSLQQQQKFMSCGMKDNQAGSDFQTLLPYENINRKGSILGGMWMKEVKLEDGKQMLLDRTARSQNQTDQIMAGLTDPSLIWNGTSTSSWLDPSNVGSSVPLI</sequence>
<dbReference type="InterPro" id="IPR003851">
    <property type="entry name" value="Znf_Dof"/>
</dbReference>
<keyword evidence="13" id="KW-1185">Reference proteome</keyword>
<evidence type="ECO:0000256" key="1">
    <source>
        <dbReference type="ARBA" id="ARBA00022723"/>
    </source>
</evidence>